<accession>A0A137NTG5</accession>
<evidence type="ECO:0000313" key="4">
    <source>
        <dbReference type="Proteomes" id="UP000070444"/>
    </source>
</evidence>
<reference evidence="3 4" key="1">
    <citation type="journal article" date="2015" name="Genome Biol. Evol.">
        <title>Phylogenomic analyses indicate that early fungi evolved digesting cell walls of algal ancestors of land plants.</title>
        <authorList>
            <person name="Chang Y."/>
            <person name="Wang S."/>
            <person name="Sekimoto S."/>
            <person name="Aerts A.L."/>
            <person name="Choi C."/>
            <person name="Clum A."/>
            <person name="LaButti K.M."/>
            <person name="Lindquist E.A."/>
            <person name="Yee Ngan C."/>
            <person name="Ohm R.A."/>
            <person name="Salamov A.A."/>
            <person name="Grigoriev I.V."/>
            <person name="Spatafora J.W."/>
            <person name="Berbee M.L."/>
        </authorList>
    </citation>
    <scope>NUCLEOTIDE SEQUENCE [LARGE SCALE GENOMIC DNA]</scope>
    <source>
        <strain evidence="3 4">NRRL 28638</strain>
    </source>
</reference>
<evidence type="ECO:0000256" key="1">
    <source>
        <dbReference type="SAM" id="MobiDB-lite"/>
    </source>
</evidence>
<gene>
    <name evidence="3" type="ORF">CONCODRAFT_12129</name>
</gene>
<evidence type="ECO:0000256" key="2">
    <source>
        <dbReference type="SAM" id="SignalP"/>
    </source>
</evidence>
<sequence>MLFYKFISLEFIILVSSIPLWEHSSANEVIKSSQLERKAFDSTTFGVGTQLEHSGKLDKRDIYQFNNPVVGSIHLPLKMGTVPLLRSASASNPTPDPPAAPDESSVTADLFQVLGLDLS</sequence>
<dbReference type="AlphaFoldDB" id="A0A137NTG5"/>
<evidence type="ECO:0000313" key="3">
    <source>
        <dbReference type="EMBL" id="KXN66095.1"/>
    </source>
</evidence>
<dbReference type="EMBL" id="KQ964767">
    <property type="protein sequence ID" value="KXN66095.1"/>
    <property type="molecule type" value="Genomic_DNA"/>
</dbReference>
<feature type="region of interest" description="Disordered" evidence="1">
    <location>
        <begin position="86"/>
        <end position="105"/>
    </location>
</feature>
<feature type="signal peptide" evidence="2">
    <location>
        <begin position="1"/>
        <end position="17"/>
    </location>
</feature>
<keyword evidence="2" id="KW-0732">Signal</keyword>
<keyword evidence="4" id="KW-1185">Reference proteome</keyword>
<protein>
    <submittedName>
        <fullName evidence="3">Uncharacterized protein</fullName>
    </submittedName>
</protein>
<organism evidence="3 4">
    <name type="scientific">Conidiobolus coronatus (strain ATCC 28846 / CBS 209.66 / NRRL 28638)</name>
    <name type="common">Delacroixia coronata</name>
    <dbReference type="NCBI Taxonomy" id="796925"/>
    <lineage>
        <taxon>Eukaryota</taxon>
        <taxon>Fungi</taxon>
        <taxon>Fungi incertae sedis</taxon>
        <taxon>Zoopagomycota</taxon>
        <taxon>Entomophthoromycotina</taxon>
        <taxon>Entomophthoromycetes</taxon>
        <taxon>Entomophthorales</taxon>
        <taxon>Ancylistaceae</taxon>
        <taxon>Conidiobolus</taxon>
    </lineage>
</organism>
<dbReference type="Proteomes" id="UP000070444">
    <property type="component" value="Unassembled WGS sequence"/>
</dbReference>
<feature type="chain" id="PRO_5007294010" evidence="2">
    <location>
        <begin position="18"/>
        <end position="119"/>
    </location>
</feature>
<name>A0A137NTG5_CONC2</name>
<proteinExistence type="predicted"/>